<reference evidence="2 4" key="1">
    <citation type="submission" date="2021-05" db="EMBL/GenBank/DDBJ databases">
        <title>Complete Genome Sequence of Latilactobacillus sp. Strain WDN19, a High D-Aspartate-producing Lactic Acid Bacterium Isolated from a Japanese Pickle.</title>
        <authorList>
            <person name="Kajitani K."/>
            <person name="Takahashi S."/>
        </authorList>
    </citation>
    <scope>NUCLEOTIDE SEQUENCE [LARGE SCALE GENOMIC DNA]</scope>
    <source>
        <strain evidence="2 4">WDN19</strain>
    </source>
</reference>
<dbReference type="Proteomes" id="UP000825100">
    <property type="component" value="Chromosome"/>
</dbReference>
<reference evidence="3" key="2">
    <citation type="submission" date="2023-02" db="EMBL/GenBank/DDBJ databases">
        <title>Complete genome sequence of Lactobacillus curvatus CACC879 isolated from Pig feces.</title>
        <authorList>
            <person name="Park S."/>
            <person name="Park M.A."/>
            <person name="Kim D.-H."/>
            <person name="Kim Y."/>
        </authorList>
    </citation>
    <scope>NUCLEOTIDE SEQUENCE</scope>
    <source>
        <strain evidence="3">Curvatus</strain>
        <plasmid evidence="3">p1_CACC879</plasmid>
    </source>
</reference>
<dbReference type="InterPro" id="IPR007210">
    <property type="entry name" value="ABC_Gly_betaine_transp_sub-bd"/>
</dbReference>
<sequence length="311" mass="34527">MHKIRRFITSCGLLVGSLLLLSGCQSLGIGNRQSQTIRISSSSTTESQILANILSELITHETQNKVTLINNLGSSTVTHESLIRGDADIAASRYAGTELTGTLKMKPTKDPEKAQKIVKKAFKDRYNQTWFPSYGFADTYAFMVTQETAKKYHLETVSDLGKVADQLTAGVDSVWVNHEGDGYPAFKETYGYDFKKVAPMQIGLVYSALAAGKMDVVLGYSTDGRIKSYDLKVLKDDRRFFPPYDASVVATDQILKEQPALAPLLHRLDGKIDLDTMQTLNFKVDNDLLEPAVVAKQFLQEHNYFRKGAAK</sequence>
<dbReference type="RefSeq" id="WP_004265833.1">
    <property type="nucleotide sequence ID" value="NZ_AP024685.1"/>
</dbReference>
<evidence type="ECO:0000259" key="1">
    <source>
        <dbReference type="Pfam" id="PF04069"/>
    </source>
</evidence>
<name>A0A0B2XEC4_LATCU</name>
<dbReference type="SUPFAM" id="SSF53850">
    <property type="entry name" value="Periplasmic binding protein-like II"/>
    <property type="match status" value="1"/>
</dbReference>
<dbReference type="PROSITE" id="PS51257">
    <property type="entry name" value="PROKAR_LIPOPROTEIN"/>
    <property type="match status" value="1"/>
</dbReference>
<dbReference type="GO" id="GO:0022857">
    <property type="term" value="F:transmembrane transporter activity"/>
    <property type="evidence" value="ECO:0007669"/>
    <property type="project" value="InterPro"/>
</dbReference>
<dbReference type="Pfam" id="PF04069">
    <property type="entry name" value="OpuAC"/>
    <property type="match status" value="1"/>
</dbReference>
<dbReference type="Gene3D" id="3.40.190.120">
    <property type="entry name" value="Osmoprotection protein (prox), domain 2"/>
    <property type="match status" value="1"/>
</dbReference>
<organism evidence="3 5">
    <name type="scientific">Latilactobacillus curvatus</name>
    <name type="common">Lactobacillus curvatus</name>
    <dbReference type="NCBI Taxonomy" id="28038"/>
    <lineage>
        <taxon>Bacteria</taxon>
        <taxon>Bacillati</taxon>
        <taxon>Bacillota</taxon>
        <taxon>Bacilli</taxon>
        <taxon>Lactobacillales</taxon>
        <taxon>Lactobacillaceae</taxon>
        <taxon>Latilactobacillus</taxon>
    </lineage>
</organism>
<dbReference type="AlphaFoldDB" id="A0A0B2XEC4"/>
<evidence type="ECO:0000313" key="3">
    <source>
        <dbReference type="EMBL" id="WDC92963.1"/>
    </source>
</evidence>
<proteinExistence type="predicted"/>
<dbReference type="Gene3D" id="3.40.190.10">
    <property type="entry name" value="Periplasmic binding protein-like II"/>
    <property type="match status" value="1"/>
</dbReference>
<dbReference type="EMBL" id="AP024685">
    <property type="protein sequence ID" value="BCX30664.1"/>
    <property type="molecule type" value="Genomic_DNA"/>
</dbReference>
<protein>
    <submittedName>
        <fullName evidence="3">Osmoprotectant ABC transporter substrate-binding protein</fullName>
    </submittedName>
</protein>
<dbReference type="Proteomes" id="UP001215533">
    <property type="component" value="Plasmid p1_CACC879"/>
</dbReference>
<geneLocation type="plasmid" evidence="3 5">
    <name>p1_CACC879</name>
</geneLocation>
<dbReference type="GeneID" id="49611354"/>
<evidence type="ECO:0000313" key="4">
    <source>
        <dbReference type="Proteomes" id="UP000825100"/>
    </source>
</evidence>
<accession>A0A0B2XEC4</accession>
<dbReference type="GO" id="GO:0043190">
    <property type="term" value="C:ATP-binding cassette (ABC) transporter complex"/>
    <property type="evidence" value="ECO:0007669"/>
    <property type="project" value="InterPro"/>
</dbReference>
<dbReference type="EMBL" id="CP117684">
    <property type="protein sequence ID" value="WDC92963.1"/>
    <property type="molecule type" value="Genomic_DNA"/>
</dbReference>
<dbReference type="KEGG" id="lcv:FBA2_00350"/>
<dbReference type="CDD" id="cd13608">
    <property type="entry name" value="PBP2_OpuCC_like"/>
    <property type="match status" value="1"/>
</dbReference>
<gene>
    <name evidence="2" type="ORF">LTWDN19_12310</name>
    <name evidence="3" type="ORF">PSR33_07335</name>
</gene>
<evidence type="ECO:0000313" key="5">
    <source>
        <dbReference type="Proteomes" id="UP001215533"/>
    </source>
</evidence>
<evidence type="ECO:0000313" key="2">
    <source>
        <dbReference type="EMBL" id="BCX30664.1"/>
    </source>
</evidence>
<keyword evidence="3" id="KW-0614">Plasmid</keyword>
<keyword evidence="4" id="KW-1185">Reference proteome</keyword>
<feature type="domain" description="ABC-type glycine betaine transport system substrate-binding" evidence="1">
    <location>
        <begin position="36"/>
        <end position="301"/>
    </location>
</feature>